<evidence type="ECO:0000313" key="1">
    <source>
        <dbReference type="EMBL" id="JAP07194.1"/>
    </source>
</evidence>
<protein>
    <submittedName>
        <fullName evidence="1">Putative ovule protein</fullName>
    </submittedName>
</protein>
<proteinExistence type="predicted"/>
<name>A0A0V0GH37_SOLCH</name>
<dbReference type="EMBL" id="GEDG01039271">
    <property type="protein sequence ID" value="JAP07194.1"/>
    <property type="molecule type" value="Transcribed_RNA"/>
</dbReference>
<accession>A0A0V0GH37</accession>
<organism evidence="1">
    <name type="scientific">Solanum chacoense</name>
    <name type="common">Chaco potato</name>
    <dbReference type="NCBI Taxonomy" id="4108"/>
    <lineage>
        <taxon>Eukaryota</taxon>
        <taxon>Viridiplantae</taxon>
        <taxon>Streptophyta</taxon>
        <taxon>Embryophyta</taxon>
        <taxon>Tracheophyta</taxon>
        <taxon>Spermatophyta</taxon>
        <taxon>Magnoliopsida</taxon>
        <taxon>eudicotyledons</taxon>
        <taxon>Gunneridae</taxon>
        <taxon>Pentapetalae</taxon>
        <taxon>asterids</taxon>
        <taxon>lamiids</taxon>
        <taxon>Solanales</taxon>
        <taxon>Solanaceae</taxon>
        <taxon>Solanoideae</taxon>
        <taxon>Solaneae</taxon>
        <taxon>Solanum</taxon>
    </lineage>
</organism>
<dbReference type="AlphaFoldDB" id="A0A0V0GH37"/>
<sequence>GLRTVRSQVQIPTEAKTLGDFCPSVLALVDRVTWYLLLVESGRYPVELVKVCTSWPRHCGCQKKHIEEMHCLVDSIIHSVRNNISLGSLN</sequence>
<reference evidence="1" key="1">
    <citation type="submission" date="2015-12" db="EMBL/GenBank/DDBJ databases">
        <title>Gene expression during late stages of embryo sac development: a critical building block for successful pollen-pistil interactions.</title>
        <authorList>
            <person name="Liu Y."/>
            <person name="Joly V."/>
            <person name="Sabar M."/>
            <person name="Matton D.P."/>
        </authorList>
    </citation>
    <scope>NUCLEOTIDE SEQUENCE</scope>
</reference>
<feature type="non-terminal residue" evidence="1">
    <location>
        <position position="1"/>
    </location>
</feature>